<proteinExistence type="predicted"/>
<evidence type="ECO:0000313" key="4">
    <source>
        <dbReference type="Proteomes" id="UP000178187"/>
    </source>
</evidence>
<dbReference type="EMBL" id="MHFR01000068">
    <property type="protein sequence ID" value="OGW95209.1"/>
    <property type="molecule type" value="Genomic_DNA"/>
</dbReference>
<reference evidence="3 4" key="1">
    <citation type="journal article" date="2016" name="Nat. Commun.">
        <title>Thousands of microbial genomes shed light on interconnected biogeochemical processes in an aquifer system.</title>
        <authorList>
            <person name="Anantharaman K."/>
            <person name="Brown C.T."/>
            <person name="Hug L.A."/>
            <person name="Sharon I."/>
            <person name="Castelle C.J."/>
            <person name="Probst A.J."/>
            <person name="Thomas B.C."/>
            <person name="Singh A."/>
            <person name="Wilkins M.J."/>
            <person name="Karaoz U."/>
            <person name="Brodie E.L."/>
            <person name="Williams K.H."/>
            <person name="Hubbard S.S."/>
            <person name="Banfield J.F."/>
        </authorList>
    </citation>
    <scope>NUCLEOTIDE SEQUENCE [LARGE SCALE GENOMIC DNA]</scope>
</reference>
<evidence type="ECO:0000256" key="2">
    <source>
        <dbReference type="SAM" id="Phobius"/>
    </source>
</evidence>
<dbReference type="Proteomes" id="UP000178187">
    <property type="component" value="Unassembled WGS sequence"/>
</dbReference>
<evidence type="ECO:0000313" key="3">
    <source>
        <dbReference type="EMBL" id="OGW95209.1"/>
    </source>
</evidence>
<organism evidence="3 4">
    <name type="scientific">Candidatus Danuiimicrobium aquiferis</name>
    <dbReference type="NCBI Taxonomy" id="1801832"/>
    <lineage>
        <taxon>Bacteria</taxon>
        <taxon>Pseudomonadati</taxon>
        <taxon>Candidatus Omnitrophota</taxon>
        <taxon>Candidatus Danuiimicrobium</taxon>
    </lineage>
</organism>
<name>A0A1G1KRM8_9BACT</name>
<comment type="caution">
    <text evidence="3">The sequence shown here is derived from an EMBL/GenBank/DDBJ whole genome shotgun (WGS) entry which is preliminary data.</text>
</comment>
<sequence>MEKTAQGIVRTVKSFSYPKICKFISIFFIFFIFHQNCIFAQQDDKGIDGPKLISKRFVPLPQLQTPTPVEEIKSVPQEQEVEEKKEISESEEVPPGEEPDVEEKCQDGVMDVSGAPGCSAHYTKCMPSGRCTMGAIEGTVQQQKTERHSISVAGGCIQLSVSQQVTCGCDGKVQSAVASVESCSVEKICMPDEIKEVFSTGECSPDMSTKVLPSACGGGGASISETGGQINWENGCNEWRSQSFSIPKATCQAVVAPSNCPSDHI</sequence>
<accession>A0A1G1KRM8</accession>
<keyword evidence="2" id="KW-1133">Transmembrane helix</keyword>
<keyword evidence="2" id="KW-0812">Transmembrane</keyword>
<feature type="transmembrane region" description="Helical" evidence="2">
    <location>
        <begin position="20"/>
        <end position="41"/>
    </location>
</feature>
<keyword evidence="2" id="KW-0472">Membrane</keyword>
<feature type="region of interest" description="Disordered" evidence="1">
    <location>
        <begin position="74"/>
        <end position="103"/>
    </location>
</feature>
<evidence type="ECO:0000256" key="1">
    <source>
        <dbReference type="SAM" id="MobiDB-lite"/>
    </source>
</evidence>
<protein>
    <submittedName>
        <fullName evidence="3">Uncharacterized protein</fullName>
    </submittedName>
</protein>
<gene>
    <name evidence="3" type="ORF">A3G33_04575</name>
</gene>
<feature type="compositionally biased region" description="Acidic residues" evidence="1">
    <location>
        <begin position="89"/>
        <end position="101"/>
    </location>
</feature>
<dbReference type="AlphaFoldDB" id="A0A1G1KRM8"/>